<proteinExistence type="predicted"/>
<organism evidence="3 4">
    <name type="scientific">Microcystis aeruginosa G11-04</name>
    <dbReference type="NCBI Taxonomy" id="2685956"/>
    <lineage>
        <taxon>Bacteria</taxon>
        <taxon>Bacillati</taxon>
        <taxon>Cyanobacteriota</taxon>
        <taxon>Cyanophyceae</taxon>
        <taxon>Oscillatoriophycideae</taxon>
        <taxon>Chroococcales</taxon>
        <taxon>Microcystaceae</taxon>
        <taxon>Microcystis</taxon>
    </lineage>
</organism>
<feature type="signal peptide" evidence="1">
    <location>
        <begin position="1"/>
        <end position="25"/>
    </location>
</feature>
<sequence length="256" mass="29411">MKKSFIALNLTILSLILVSFFPIQAQNCGTGNTRYSNYIQRDNDKRCEGIIAPMKYFQSDYDGIDIAGSFSLISLSIGRIPGMTDSLKLEVPSRNNQEPKVRVRSVPKNYQLDPLTLRPQGSRYQFKWSNYVIDREDIALESLRATAYISDGKLIYLPVIFNQAKTYDIVFFSDVRSQIKELQILQNNEVIYETSRPNWQPKGEIFFTWDGRTSDGKLAKAGLYELRVKALLEQDDAPPRNAPINITFEHNPQWLK</sequence>
<accession>A0A966G3Y0</accession>
<dbReference type="InterPro" id="IPR025965">
    <property type="entry name" value="FlgD/Vpr_Ig-like"/>
</dbReference>
<dbReference type="EMBL" id="JAADAI010000440">
    <property type="protein sequence ID" value="NCS59395.1"/>
    <property type="molecule type" value="Genomic_DNA"/>
</dbReference>
<gene>
    <name evidence="3" type="ORF">GPJ16_22210</name>
</gene>
<comment type="caution">
    <text evidence="3">The sequence shown here is derived from an EMBL/GenBank/DDBJ whole genome shotgun (WGS) entry which is preliminary data.</text>
</comment>
<dbReference type="AlphaFoldDB" id="A0A966G3Y0"/>
<name>A0A966G3Y0_MICAE</name>
<keyword evidence="1" id="KW-0732">Signal</keyword>
<feature type="domain" description="FlgD/Vpr Ig-like" evidence="2">
    <location>
        <begin position="189"/>
        <end position="230"/>
    </location>
</feature>
<dbReference type="Pfam" id="PF13860">
    <property type="entry name" value="FlgD_ig"/>
    <property type="match status" value="1"/>
</dbReference>
<evidence type="ECO:0000256" key="1">
    <source>
        <dbReference type="SAM" id="SignalP"/>
    </source>
</evidence>
<feature type="chain" id="PRO_5037790869" description="FlgD/Vpr Ig-like domain-containing protein" evidence="1">
    <location>
        <begin position="26"/>
        <end position="256"/>
    </location>
</feature>
<reference evidence="3" key="1">
    <citation type="journal article" date="2019" name="Mol. Ecol.">
        <title>Genome evolution and host-microbiome shifts correspond with intraspecific niche divergence within harmful algal bloom-forming Microcystis aeruginosa.</title>
        <authorList>
            <person name="Jackrel S.L."/>
            <person name="White J.D."/>
            <person name="Evans J.T."/>
            <person name="Buffin K."/>
            <person name="Hayden K."/>
            <person name="Sarnelle O."/>
            <person name="Denef V.J."/>
        </authorList>
    </citation>
    <scope>NUCLEOTIDE SEQUENCE</scope>
    <source>
        <strain evidence="3">G11-04</strain>
    </source>
</reference>
<evidence type="ECO:0000259" key="2">
    <source>
        <dbReference type="Pfam" id="PF13860"/>
    </source>
</evidence>
<evidence type="ECO:0000313" key="4">
    <source>
        <dbReference type="Proteomes" id="UP000799330"/>
    </source>
</evidence>
<dbReference type="Gene3D" id="2.60.40.4070">
    <property type="match status" value="1"/>
</dbReference>
<dbReference type="Proteomes" id="UP000799330">
    <property type="component" value="Unassembled WGS sequence"/>
</dbReference>
<protein>
    <recommendedName>
        <fullName evidence="2">FlgD/Vpr Ig-like domain-containing protein</fullName>
    </recommendedName>
</protein>
<evidence type="ECO:0000313" key="3">
    <source>
        <dbReference type="EMBL" id="NCS59395.1"/>
    </source>
</evidence>